<dbReference type="OrthoDB" id="9783509at2"/>
<evidence type="ECO:0000256" key="2">
    <source>
        <dbReference type="ARBA" id="ARBA00022517"/>
    </source>
</evidence>
<dbReference type="RefSeq" id="WP_150698490.1">
    <property type="nucleotide sequence ID" value="NZ_CABPRZ010000016.1"/>
</dbReference>
<dbReference type="InterPro" id="IPR009000">
    <property type="entry name" value="Transl_B-barrel_sf"/>
</dbReference>
<evidence type="ECO:0000313" key="9">
    <source>
        <dbReference type="Proteomes" id="UP000414233"/>
    </source>
</evidence>
<dbReference type="Proteomes" id="UP000414233">
    <property type="component" value="Unassembled WGS sequence"/>
</dbReference>
<dbReference type="AlphaFoldDB" id="A0A5E4XBG9"/>
<dbReference type="SUPFAM" id="SSF50447">
    <property type="entry name" value="Translation proteins"/>
    <property type="match status" value="1"/>
</dbReference>
<evidence type="ECO:0000313" key="8">
    <source>
        <dbReference type="EMBL" id="VVE33500.1"/>
    </source>
</evidence>
<accession>A0A5E4XBG9</accession>
<reference evidence="8 9" key="1">
    <citation type="submission" date="2019-08" db="EMBL/GenBank/DDBJ databases">
        <authorList>
            <person name="Peeters C."/>
        </authorList>
    </citation>
    <scope>NUCLEOTIDE SEQUENCE [LARGE SCALE GENOMIC DNA]</scope>
    <source>
        <strain evidence="8 9">LMG 30175</strain>
    </source>
</reference>
<dbReference type="Pfam" id="PF24986">
    <property type="entry name" value="PRC_RimM"/>
    <property type="match status" value="1"/>
</dbReference>
<protein>
    <recommendedName>
        <fullName evidence="5">Ribosome maturation factor RimM</fullName>
    </recommendedName>
</protein>
<dbReference type="SUPFAM" id="SSF50346">
    <property type="entry name" value="PRC-barrel domain"/>
    <property type="match status" value="1"/>
</dbReference>
<evidence type="ECO:0000256" key="3">
    <source>
        <dbReference type="ARBA" id="ARBA00022552"/>
    </source>
</evidence>
<sequence>MVRPVRPARSAAARVPLKIGADARQAKPAAAERVLNPVTDADAPADLVELGYIGDAYGIRGWIKVQPHTGEGEGLLSSERWYFRRPGQSALFLAEVVHSRAHSGTVVAQLRGSDSRSAAEALKGLQVWVSRADFPSAGEDEFYWVDLIGAEVTNVQGEALGTVAGLLDNGVHTVLRVAYDAPAVAEKPAARRERLIPFVGHYVQSVDTGAGRIVVDWGLDY</sequence>
<evidence type="ECO:0000259" key="6">
    <source>
        <dbReference type="Pfam" id="PF01782"/>
    </source>
</evidence>
<dbReference type="PANTHER" id="PTHR33692">
    <property type="entry name" value="RIBOSOME MATURATION FACTOR RIMM"/>
    <property type="match status" value="1"/>
</dbReference>
<dbReference type="InterPro" id="IPR036976">
    <property type="entry name" value="RimM_N_sf"/>
</dbReference>
<dbReference type="PANTHER" id="PTHR33692:SF1">
    <property type="entry name" value="RIBOSOME MATURATION FACTOR RIMM"/>
    <property type="match status" value="1"/>
</dbReference>
<dbReference type="Gene3D" id="2.40.30.60">
    <property type="entry name" value="RimM"/>
    <property type="match status" value="1"/>
</dbReference>
<feature type="domain" description="RimM N-terminal" evidence="6">
    <location>
        <begin position="50"/>
        <end position="132"/>
    </location>
</feature>
<keyword evidence="1 5" id="KW-0963">Cytoplasm</keyword>
<dbReference type="EMBL" id="CABPRZ010000016">
    <property type="protein sequence ID" value="VVE33500.1"/>
    <property type="molecule type" value="Genomic_DNA"/>
</dbReference>
<comment type="subcellular location">
    <subcellularLocation>
        <location evidence="5">Cytoplasm</location>
    </subcellularLocation>
</comment>
<evidence type="ECO:0000256" key="5">
    <source>
        <dbReference type="HAMAP-Rule" id="MF_00014"/>
    </source>
</evidence>
<keyword evidence="3 5" id="KW-0698">rRNA processing</keyword>
<organism evidence="8 9">
    <name type="scientific">Pandoraea terrae</name>
    <dbReference type="NCBI Taxonomy" id="1537710"/>
    <lineage>
        <taxon>Bacteria</taxon>
        <taxon>Pseudomonadati</taxon>
        <taxon>Pseudomonadota</taxon>
        <taxon>Betaproteobacteria</taxon>
        <taxon>Burkholderiales</taxon>
        <taxon>Burkholderiaceae</taxon>
        <taxon>Pandoraea</taxon>
    </lineage>
</organism>
<proteinExistence type="inferred from homology"/>
<dbReference type="InterPro" id="IPR011961">
    <property type="entry name" value="RimM"/>
</dbReference>
<dbReference type="GO" id="GO:0006364">
    <property type="term" value="P:rRNA processing"/>
    <property type="evidence" value="ECO:0007669"/>
    <property type="project" value="UniProtKB-UniRule"/>
</dbReference>
<comment type="function">
    <text evidence="5">An accessory protein needed during the final step in the assembly of 30S ribosomal subunit, possibly for assembly of the head region. Essential for efficient processing of 16S rRNA. May be needed both before and after RbfA during the maturation of 16S rRNA. It has affinity for free ribosomal 30S subunits but not for 70S ribosomes.</text>
</comment>
<keyword evidence="9" id="KW-1185">Reference proteome</keyword>
<comment type="subunit">
    <text evidence="5">Binds ribosomal protein uS19.</text>
</comment>
<dbReference type="Gene3D" id="2.30.30.240">
    <property type="entry name" value="PRC-barrel domain"/>
    <property type="match status" value="1"/>
</dbReference>
<dbReference type="GO" id="GO:0043022">
    <property type="term" value="F:ribosome binding"/>
    <property type="evidence" value="ECO:0007669"/>
    <property type="project" value="InterPro"/>
</dbReference>
<comment type="similarity">
    <text evidence="5">Belongs to the RimM family.</text>
</comment>
<dbReference type="InterPro" id="IPR056792">
    <property type="entry name" value="PRC_RimM"/>
</dbReference>
<evidence type="ECO:0000256" key="1">
    <source>
        <dbReference type="ARBA" id="ARBA00022490"/>
    </source>
</evidence>
<dbReference type="InterPro" id="IPR002676">
    <property type="entry name" value="RimM_N"/>
</dbReference>
<comment type="domain">
    <text evidence="5">The PRC barrel domain binds ribosomal protein uS19.</text>
</comment>
<dbReference type="InterPro" id="IPR011033">
    <property type="entry name" value="PRC_barrel-like_sf"/>
</dbReference>
<dbReference type="GO" id="GO:0005840">
    <property type="term" value="C:ribosome"/>
    <property type="evidence" value="ECO:0007669"/>
    <property type="project" value="InterPro"/>
</dbReference>
<dbReference type="HAMAP" id="MF_00014">
    <property type="entry name" value="Ribosome_mat_RimM"/>
    <property type="match status" value="1"/>
</dbReference>
<gene>
    <name evidence="5 8" type="primary">rimM</name>
    <name evidence="8" type="ORF">PTE30175_03683</name>
</gene>
<dbReference type="NCBIfam" id="TIGR02273">
    <property type="entry name" value="16S_RimM"/>
    <property type="match status" value="1"/>
</dbReference>
<evidence type="ECO:0000259" key="7">
    <source>
        <dbReference type="Pfam" id="PF24986"/>
    </source>
</evidence>
<name>A0A5E4XBG9_9BURK</name>
<evidence type="ECO:0000256" key="4">
    <source>
        <dbReference type="ARBA" id="ARBA00023186"/>
    </source>
</evidence>
<dbReference type="Pfam" id="PF01782">
    <property type="entry name" value="RimM"/>
    <property type="match status" value="1"/>
</dbReference>
<dbReference type="GO" id="GO:0005737">
    <property type="term" value="C:cytoplasm"/>
    <property type="evidence" value="ECO:0007669"/>
    <property type="project" value="UniProtKB-SubCell"/>
</dbReference>
<feature type="domain" description="Ribosome maturation factor RimM PRC barrel" evidence="7">
    <location>
        <begin position="144"/>
        <end position="217"/>
    </location>
</feature>
<keyword evidence="4 5" id="KW-0143">Chaperone</keyword>
<keyword evidence="2 5" id="KW-0690">Ribosome biogenesis</keyword>
<dbReference type="GO" id="GO:0042274">
    <property type="term" value="P:ribosomal small subunit biogenesis"/>
    <property type="evidence" value="ECO:0007669"/>
    <property type="project" value="UniProtKB-UniRule"/>
</dbReference>